<dbReference type="InterPro" id="IPR013221">
    <property type="entry name" value="Mur_ligase_cen"/>
</dbReference>
<reference evidence="11 12" key="1">
    <citation type="submission" date="2006-03" db="EMBL/GenBank/DDBJ databases">
        <authorList>
            <person name="Pinhassi J."/>
            <person name="Pedros-Alio C."/>
            <person name="Ferriera S."/>
            <person name="Johnson J."/>
            <person name="Kravitz S."/>
            <person name="Halpern A."/>
            <person name="Remington K."/>
            <person name="Beeson K."/>
            <person name="Tran B."/>
            <person name="Rogers Y.-H."/>
            <person name="Friedman R."/>
            <person name="Venter J.C."/>
        </authorList>
    </citation>
    <scope>NUCLEOTIDE SEQUENCE [LARGE SCALE GENOMIC DNA]</scope>
    <source>
        <strain evidence="11 12">RED65</strain>
    </source>
</reference>
<dbReference type="AlphaFoldDB" id="Q1MYB8"/>
<dbReference type="HAMAP" id="MF_00639">
    <property type="entry name" value="MurD"/>
    <property type="match status" value="1"/>
</dbReference>
<keyword evidence="6 7" id="KW-0067">ATP-binding</keyword>
<feature type="binding site" evidence="7">
    <location>
        <begin position="117"/>
        <end position="123"/>
    </location>
    <ligand>
        <name>ATP</name>
        <dbReference type="ChEBI" id="CHEBI:30616"/>
    </ligand>
</feature>
<keyword evidence="12" id="KW-1185">Reference proteome</keyword>
<feature type="domain" description="Mur ligase central" evidence="10">
    <location>
        <begin position="115"/>
        <end position="285"/>
    </location>
</feature>
<dbReference type="Proteomes" id="UP000004263">
    <property type="component" value="Unassembled WGS sequence"/>
</dbReference>
<sequence>MSQVNALTNYHVVIGLGKTGDSAVRHLLAQGENVIAMDTREEAPFASELRATYPDLQLIEGGLDASVLINAARIIASPGIPLATDEIQRAIDAGVPVVSDIQVFAEAANAPIIAITGSNAKSTVTTLVGEMAKQCGLKAAVGGNLGTPALELLNSDIDVYVMELSSFQLEATEHLNAKVATVLNISPDHLDRYDSYEGYYQTKYKIFNGCEKAVINLDDNLAQPKTLNCPEQIGFSIDGKGADFVLDRTAQPWQLIVEGDALLSVDQLKIKGLHNYSNALAALALGHGFGLDMDGMLKALKSFPGLDHRCQWIKQVDEVDFYNDSKGTNVGATEAALKGLGPEYAKRIVLMLGGVGKDADFKVLRPVIDQYVSKVIVYGQDQDIIAKDLSGVDLDRAESFEQAFEMAYRNADHKGAVVFSPACASFDMFSGFEARGEAFKSMVEAL</sequence>
<dbReference type="SUPFAM" id="SSF53244">
    <property type="entry name" value="MurD-like peptide ligases, peptide-binding domain"/>
    <property type="match status" value="1"/>
</dbReference>
<dbReference type="GO" id="GO:0005737">
    <property type="term" value="C:cytoplasm"/>
    <property type="evidence" value="ECO:0007669"/>
    <property type="project" value="UniProtKB-SubCell"/>
</dbReference>
<comment type="catalytic activity">
    <reaction evidence="7 8">
        <text>UDP-N-acetyl-alpha-D-muramoyl-L-alanine + D-glutamate + ATP = UDP-N-acetyl-alpha-D-muramoyl-L-alanyl-D-glutamate + ADP + phosphate + H(+)</text>
        <dbReference type="Rhea" id="RHEA:16429"/>
        <dbReference type="ChEBI" id="CHEBI:15378"/>
        <dbReference type="ChEBI" id="CHEBI:29986"/>
        <dbReference type="ChEBI" id="CHEBI:30616"/>
        <dbReference type="ChEBI" id="CHEBI:43474"/>
        <dbReference type="ChEBI" id="CHEBI:83898"/>
        <dbReference type="ChEBI" id="CHEBI:83900"/>
        <dbReference type="ChEBI" id="CHEBI:456216"/>
        <dbReference type="EC" id="6.3.2.9"/>
    </reaction>
</comment>
<dbReference type="SUPFAM" id="SSF53623">
    <property type="entry name" value="MurD-like peptide ligases, catalytic domain"/>
    <property type="match status" value="1"/>
</dbReference>
<evidence type="ECO:0000313" key="11">
    <source>
        <dbReference type="EMBL" id="EAT10949.1"/>
    </source>
</evidence>
<name>Q1MYB8_9GAMM</name>
<protein>
    <recommendedName>
        <fullName evidence="7 8">UDP-N-acetylmuramoylalanine--D-glutamate ligase</fullName>
        <ecNumber evidence="7 8">6.3.2.9</ecNumber>
    </recommendedName>
    <alternativeName>
        <fullName evidence="7">D-glutamic acid-adding enzyme</fullName>
    </alternativeName>
    <alternativeName>
        <fullName evidence="7">UDP-N-acetylmuramoyl-L-alanyl-D-glutamate synthetase</fullName>
    </alternativeName>
</protein>
<comment type="function">
    <text evidence="7 8">Cell wall formation. Catalyzes the addition of glutamate to the nucleotide precursor UDP-N-acetylmuramoyl-L-alanine (UMA).</text>
</comment>
<comment type="pathway">
    <text evidence="2 7 8">Cell wall biogenesis; peptidoglycan biosynthesis.</text>
</comment>
<dbReference type="GO" id="GO:0009252">
    <property type="term" value="P:peptidoglycan biosynthetic process"/>
    <property type="evidence" value="ECO:0007669"/>
    <property type="project" value="UniProtKB-UniRule"/>
</dbReference>
<dbReference type="Pfam" id="PF08245">
    <property type="entry name" value="Mur_ligase_M"/>
    <property type="match status" value="1"/>
</dbReference>
<dbReference type="InterPro" id="IPR036565">
    <property type="entry name" value="Mur-like_cat_sf"/>
</dbReference>
<evidence type="ECO:0000256" key="2">
    <source>
        <dbReference type="ARBA" id="ARBA00004752"/>
    </source>
</evidence>
<dbReference type="Gene3D" id="3.40.50.720">
    <property type="entry name" value="NAD(P)-binding Rossmann-like Domain"/>
    <property type="match status" value="1"/>
</dbReference>
<evidence type="ECO:0000256" key="1">
    <source>
        <dbReference type="ARBA" id="ARBA00004496"/>
    </source>
</evidence>
<dbReference type="Pfam" id="PF02875">
    <property type="entry name" value="Mur_ligase_C"/>
    <property type="match status" value="1"/>
</dbReference>
<keyword evidence="7 8" id="KW-0961">Cell wall biogenesis/degradation</keyword>
<dbReference type="InterPro" id="IPR004101">
    <property type="entry name" value="Mur_ligase_C"/>
</dbReference>
<dbReference type="InterPro" id="IPR036615">
    <property type="entry name" value="Mur_ligase_C_dom_sf"/>
</dbReference>
<evidence type="ECO:0000256" key="7">
    <source>
        <dbReference type="HAMAP-Rule" id="MF_00639"/>
    </source>
</evidence>
<evidence type="ECO:0000259" key="9">
    <source>
        <dbReference type="Pfam" id="PF02875"/>
    </source>
</evidence>
<dbReference type="EC" id="6.3.2.9" evidence="7 8"/>
<dbReference type="STRING" id="207949.RED65_03000"/>
<dbReference type="EMBL" id="AAQH01000027">
    <property type="protein sequence ID" value="EAT10949.1"/>
    <property type="molecule type" value="Genomic_DNA"/>
</dbReference>
<gene>
    <name evidence="7" type="primary">murD</name>
    <name evidence="11" type="ORF">RED65_03000</name>
</gene>
<dbReference type="UniPathway" id="UPA00219"/>
<dbReference type="GO" id="GO:0071555">
    <property type="term" value="P:cell wall organization"/>
    <property type="evidence" value="ECO:0007669"/>
    <property type="project" value="UniProtKB-KW"/>
</dbReference>
<dbReference type="GO" id="GO:0051301">
    <property type="term" value="P:cell division"/>
    <property type="evidence" value="ECO:0007669"/>
    <property type="project" value="UniProtKB-KW"/>
</dbReference>
<accession>Q1MYB8</accession>
<keyword evidence="7 8" id="KW-0132">Cell division</keyword>
<comment type="subcellular location">
    <subcellularLocation>
        <location evidence="1 7 8">Cytoplasm</location>
    </subcellularLocation>
</comment>
<feature type="domain" description="Mur ligase C-terminal" evidence="9">
    <location>
        <begin position="308"/>
        <end position="423"/>
    </location>
</feature>
<dbReference type="PANTHER" id="PTHR43692">
    <property type="entry name" value="UDP-N-ACETYLMURAMOYLALANINE--D-GLUTAMATE LIGASE"/>
    <property type="match status" value="1"/>
</dbReference>
<dbReference type="HOGENOM" id="CLU_032540_1_0_6"/>
<dbReference type="InterPro" id="IPR005762">
    <property type="entry name" value="MurD"/>
</dbReference>
<dbReference type="Pfam" id="PF21799">
    <property type="entry name" value="MurD-like_N"/>
    <property type="match status" value="1"/>
</dbReference>
<dbReference type="NCBIfam" id="TIGR01087">
    <property type="entry name" value="murD"/>
    <property type="match status" value="1"/>
</dbReference>
<dbReference type="Gene3D" id="3.40.1190.10">
    <property type="entry name" value="Mur-like, catalytic domain"/>
    <property type="match status" value="1"/>
</dbReference>
<dbReference type="OrthoDB" id="9809796at2"/>
<dbReference type="GO" id="GO:0008360">
    <property type="term" value="P:regulation of cell shape"/>
    <property type="evidence" value="ECO:0007669"/>
    <property type="project" value="UniProtKB-KW"/>
</dbReference>
<evidence type="ECO:0000256" key="8">
    <source>
        <dbReference type="RuleBase" id="RU003664"/>
    </source>
</evidence>
<keyword evidence="5 7" id="KW-0547">Nucleotide-binding</keyword>
<dbReference type="PANTHER" id="PTHR43692:SF1">
    <property type="entry name" value="UDP-N-ACETYLMURAMOYLALANINE--D-GLUTAMATE LIGASE"/>
    <property type="match status" value="1"/>
</dbReference>
<keyword evidence="7 8" id="KW-0131">Cell cycle</keyword>
<evidence type="ECO:0000259" key="10">
    <source>
        <dbReference type="Pfam" id="PF08245"/>
    </source>
</evidence>
<comment type="similarity">
    <text evidence="7">Belongs to the MurCDEF family.</text>
</comment>
<dbReference type="GO" id="GO:0008764">
    <property type="term" value="F:UDP-N-acetylmuramoylalanine-D-glutamate ligase activity"/>
    <property type="evidence" value="ECO:0007669"/>
    <property type="project" value="UniProtKB-UniRule"/>
</dbReference>
<dbReference type="Gene3D" id="3.90.190.20">
    <property type="entry name" value="Mur ligase, C-terminal domain"/>
    <property type="match status" value="1"/>
</dbReference>
<keyword evidence="7 8" id="KW-0133">Cell shape</keyword>
<keyword evidence="4 7" id="KW-0436">Ligase</keyword>
<dbReference type="SUPFAM" id="SSF51984">
    <property type="entry name" value="MurCD N-terminal domain"/>
    <property type="match status" value="1"/>
</dbReference>
<evidence type="ECO:0000256" key="4">
    <source>
        <dbReference type="ARBA" id="ARBA00022598"/>
    </source>
</evidence>
<comment type="caution">
    <text evidence="11">The sequence shown here is derived from an EMBL/GenBank/DDBJ whole genome shotgun (WGS) entry which is preliminary data.</text>
</comment>
<dbReference type="GO" id="GO:0005524">
    <property type="term" value="F:ATP binding"/>
    <property type="evidence" value="ECO:0007669"/>
    <property type="project" value="UniProtKB-UniRule"/>
</dbReference>
<evidence type="ECO:0000313" key="12">
    <source>
        <dbReference type="Proteomes" id="UP000004263"/>
    </source>
</evidence>
<evidence type="ECO:0000256" key="5">
    <source>
        <dbReference type="ARBA" id="ARBA00022741"/>
    </source>
</evidence>
<evidence type="ECO:0000256" key="6">
    <source>
        <dbReference type="ARBA" id="ARBA00022840"/>
    </source>
</evidence>
<proteinExistence type="inferred from homology"/>
<evidence type="ECO:0000256" key="3">
    <source>
        <dbReference type="ARBA" id="ARBA00022490"/>
    </source>
</evidence>
<keyword evidence="7 8" id="KW-0573">Peptidoglycan synthesis</keyword>
<organism evidence="11 12">
    <name type="scientific">Bermanella marisrubri</name>
    <dbReference type="NCBI Taxonomy" id="207949"/>
    <lineage>
        <taxon>Bacteria</taxon>
        <taxon>Pseudomonadati</taxon>
        <taxon>Pseudomonadota</taxon>
        <taxon>Gammaproteobacteria</taxon>
        <taxon>Oceanospirillales</taxon>
        <taxon>Oceanospirillaceae</taxon>
        <taxon>Bermanella</taxon>
    </lineage>
</organism>
<dbReference type="RefSeq" id="WP_007016760.1">
    <property type="nucleotide sequence ID" value="NZ_AAQH01000027.1"/>
</dbReference>
<keyword evidence="3 7" id="KW-0963">Cytoplasm</keyword>